<name>A0ABD3MT68_9STRA</name>
<dbReference type="EMBL" id="JALLPJ020001407">
    <property type="protein sequence ID" value="KAL3765156.1"/>
    <property type="molecule type" value="Genomic_DNA"/>
</dbReference>
<proteinExistence type="predicted"/>
<feature type="chain" id="PRO_5044746829" evidence="3">
    <location>
        <begin position="30"/>
        <end position="345"/>
    </location>
</feature>
<evidence type="ECO:0000313" key="5">
    <source>
        <dbReference type="Proteomes" id="UP001530400"/>
    </source>
</evidence>
<feature type="transmembrane region" description="Helical" evidence="2">
    <location>
        <begin position="131"/>
        <end position="148"/>
    </location>
</feature>
<keyword evidence="2" id="KW-0472">Membrane</keyword>
<protein>
    <submittedName>
        <fullName evidence="4">Uncharacterized protein</fullName>
    </submittedName>
</protein>
<feature type="region of interest" description="Disordered" evidence="1">
    <location>
        <begin position="256"/>
        <end position="345"/>
    </location>
</feature>
<keyword evidence="2" id="KW-0812">Transmembrane</keyword>
<evidence type="ECO:0000256" key="3">
    <source>
        <dbReference type="SAM" id="SignalP"/>
    </source>
</evidence>
<dbReference type="AlphaFoldDB" id="A0ABD3MT68"/>
<feature type="compositionally biased region" description="Basic and acidic residues" evidence="1">
    <location>
        <begin position="264"/>
        <end position="277"/>
    </location>
</feature>
<gene>
    <name evidence="4" type="ORF">ACHAWO_004334</name>
</gene>
<organism evidence="4 5">
    <name type="scientific">Cyclotella atomus</name>
    <dbReference type="NCBI Taxonomy" id="382360"/>
    <lineage>
        <taxon>Eukaryota</taxon>
        <taxon>Sar</taxon>
        <taxon>Stramenopiles</taxon>
        <taxon>Ochrophyta</taxon>
        <taxon>Bacillariophyta</taxon>
        <taxon>Coscinodiscophyceae</taxon>
        <taxon>Thalassiosirophycidae</taxon>
        <taxon>Stephanodiscales</taxon>
        <taxon>Stephanodiscaceae</taxon>
        <taxon>Cyclotella</taxon>
    </lineage>
</organism>
<dbReference type="Proteomes" id="UP001530400">
    <property type="component" value="Unassembled WGS sequence"/>
</dbReference>
<feature type="transmembrane region" description="Helical" evidence="2">
    <location>
        <begin position="213"/>
        <end position="233"/>
    </location>
</feature>
<sequence>MLADSDSCRFAWRPKLLSFLLLLIALVLSSYSSMDCRFITVALLVSDEFYCDDNYHVQCNKNTDLGFTPSPYNSPIVDFGLWSFESPDGSCVSHRDALVDYSWAVSLKDTGGGGGGNWFVNSDVSWTTSRVFALFGVLFGSTALIIAIRNSFLKDGIVLVDVLIYLSISAMLCEASKLGLFFNCNLCQSPTYWYNTSTESFTHSKSCTPSSSAFLSITSILAYILTTTIAIGYTCRPERSDDIDYYDEKSLKSWMHGNPLNQPPKEHEDTHTTEHVNDNTLELSDRSGLGMRNRKSSTEAFHGSREDMLLDERGNGNLAGSSIIKRNSVGRNMDEMSAVSWEDEY</sequence>
<keyword evidence="2" id="KW-1133">Transmembrane helix</keyword>
<evidence type="ECO:0000313" key="4">
    <source>
        <dbReference type="EMBL" id="KAL3765156.1"/>
    </source>
</evidence>
<keyword evidence="5" id="KW-1185">Reference proteome</keyword>
<keyword evidence="3" id="KW-0732">Signal</keyword>
<feature type="signal peptide" evidence="3">
    <location>
        <begin position="1"/>
        <end position="29"/>
    </location>
</feature>
<feature type="compositionally biased region" description="Basic and acidic residues" evidence="1">
    <location>
        <begin position="302"/>
        <end position="314"/>
    </location>
</feature>
<comment type="caution">
    <text evidence="4">The sequence shown here is derived from an EMBL/GenBank/DDBJ whole genome shotgun (WGS) entry which is preliminary data.</text>
</comment>
<evidence type="ECO:0000256" key="2">
    <source>
        <dbReference type="SAM" id="Phobius"/>
    </source>
</evidence>
<reference evidence="4 5" key="1">
    <citation type="submission" date="2024-10" db="EMBL/GenBank/DDBJ databases">
        <title>Updated reference genomes for cyclostephanoid diatoms.</title>
        <authorList>
            <person name="Roberts W.R."/>
            <person name="Alverson A.J."/>
        </authorList>
    </citation>
    <scope>NUCLEOTIDE SEQUENCE [LARGE SCALE GENOMIC DNA]</scope>
    <source>
        <strain evidence="4 5">AJA010-31</strain>
    </source>
</reference>
<accession>A0ABD3MT68</accession>
<evidence type="ECO:0000256" key="1">
    <source>
        <dbReference type="SAM" id="MobiDB-lite"/>
    </source>
</evidence>